<feature type="domain" description="RING-type" evidence="5">
    <location>
        <begin position="104"/>
        <end position="150"/>
    </location>
</feature>
<proteinExistence type="predicted"/>
<dbReference type="Gene3D" id="3.30.40.10">
    <property type="entry name" value="Zinc/RING finger domain, C3HC4 (zinc finger)"/>
    <property type="match status" value="1"/>
</dbReference>
<dbReference type="PROSITE" id="PS50089">
    <property type="entry name" value="ZF_RING_2"/>
    <property type="match status" value="1"/>
</dbReference>
<gene>
    <name evidence="6" type="ORF">OCBIM_22030969mg</name>
</gene>
<dbReference type="EMBL" id="KQ416379">
    <property type="protein sequence ID" value="KOF97188.1"/>
    <property type="molecule type" value="Genomic_DNA"/>
</dbReference>
<accession>A0A0L8I6T5</accession>
<name>A0A0L8I6T5_OCTBM</name>
<feature type="compositionally biased region" description="Acidic residues" evidence="4">
    <location>
        <begin position="54"/>
        <end position="93"/>
    </location>
</feature>
<keyword evidence="1 3" id="KW-0863">Zinc-finger</keyword>
<dbReference type="InterPro" id="IPR001841">
    <property type="entry name" value="Znf_RING"/>
</dbReference>
<dbReference type="OrthoDB" id="6381204at2759"/>
<dbReference type="Pfam" id="PF13920">
    <property type="entry name" value="zf-C3HC4_3"/>
    <property type="match status" value="1"/>
</dbReference>
<dbReference type="GO" id="GO:0008270">
    <property type="term" value="F:zinc ion binding"/>
    <property type="evidence" value="ECO:0007669"/>
    <property type="project" value="UniProtKB-KW"/>
</dbReference>
<evidence type="ECO:0000256" key="2">
    <source>
        <dbReference type="ARBA" id="ARBA00022833"/>
    </source>
</evidence>
<dbReference type="STRING" id="37653.A0A0L8I6T5"/>
<dbReference type="SUPFAM" id="SSF57850">
    <property type="entry name" value="RING/U-box"/>
    <property type="match status" value="1"/>
</dbReference>
<protein>
    <recommendedName>
        <fullName evidence="5">RING-type domain-containing protein</fullName>
    </recommendedName>
</protein>
<reference evidence="6" key="1">
    <citation type="submission" date="2015-07" db="EMBL/GenBank/DDBJ databases">
        <title>MeaNS - Measles Nucleotide Surveillance Program.</title>
        <authorList>
            <person name="Tran T."/>
            <person name="Druce J."/>
        </authorList>
    </citation>
    <scope>NUCLEOTIDE SEQUENCE</scope>
    <source>
        <strain evidence="6">UCB-OBI-ISO-001</strain>
        <tissue evidence="6">Gonad</tissue>
    </source>
</reference>
<evidence type="ECO:0000256" key="1">
    <source>
        <dbReference type="ARBA" id="ARBA00022771"/>
    </source>
</evidence>
<dbReference type="AlphaFoldDB" id="A0A0L8I6T5"/>
<feature type="region of interest" description="Disordered" evidence="4">
    <location>
        <begin position="11"/>
        <end position="93"/>
    </location>
</feature>
<keyword evidence="2" id="KW-0862">Zinc</keyword>
<evidence type="ECO:0000313" key="6">
    <source>
        <dbReference type="EMBL" id="KOF97188.1"/>
    </source>
</evidence>
<evidence type="ECO:0000259" key="5">
    <source>
        <dbReference type="PROSITE" id="PS50089"/>
    </source>
</evidence>
<sequence length="187" mass="21771">MVVKVMLYKAYDSTNEDYDEEDADGIRYVGPDYEWDADDYNGDYNDYNGIIDRYDDDGDDDDDDDDDDDGEEEKEEEVEEEEENVNHDDYDDDDDDDDDGFMMCVICLGAKATMQTFPCGHRVVCRKCFIKTIQVAVSQRCLPLRCVICRTRILKLRQNPKPHSDKREASDKIRNGLRKESKKTKVK</sequence>
<dbReference type="InterPro" id="IPR013083">
    <property type="entry name" value="Znf_RING/FYVE/PHD"/>
</dbReference>
<evidence type="ECO:0000256" key="4">
    <source>
        <dbReference type="SAM" id="MobiDB-lite"/>
    </source>
</evidence>
<feature type="compositionally biased region" description="Basic and acidic residues" evidence="4">
    <location>
        <begin position="162"/>
        <end position="179"/>
    </location>
</feature>
<feature type="compositionally biased region" description="Acidic residues" evidence="4">
    <location>
        <begin position="14"/>
        <end position="23"/>
    </location>
</feature>
<keyword evidence="1 3" id="KW-0479">Metal-binding</keyword>
<evidence type="ECO:0000256" key="3">
    <source>
        <dbReference type="PROSITE-ProRule" id="PRU00175"/>
    </source>
</evidence>
<feature type="region of interest" description="Disordered" evidence="4">
    <location>
        <begin position="159"/>
        <end position="187"/>
    </location>
</feature>
<feature type="compositionally biased region" description="Low complexity" evidence="4">
    <location>
        <begin position="42"/>
        <end position="51"/>
    </location>
</feature>
<organism evidence="6">
    <name type="scientific">Octopus bimaculoides</name>
    <name type="common">California two-spotted octopus</name>
    <dbReference type="NCBI Taxonomy" id="37653"/>
    <lineage>
        <taxon>Eukaryota</taxon>
        <taxon>Metazoa</taxon>
        <taxon>Spiralia</taxon>
        <taxon>Lophotrochozoa</taxon>
        <taxon>Mollusca</taxon>
        <taxon>Cephalopoda</taxon>
        <taxon>Coleoidea</taxon>
        <taxon>Octopodiformes</taxon>
        <taxon>Octopoda</taxon>
        <taxon>Incirrata</taxon>
        <taxon>Octopodidae</taxon>
        <taxon>Octopus</taxon>
    </lineage>
</organism>